<dbReference type="AlphaFoldDB" id="A0AAD7DYS9"/>
<protein>
    <submittedName>
        <fullName evidence="2">Uncharacterized protein</fullName>
    </submittedName>
</protein>
<proteinExistence type="predicted"/>
<accession>A0AAD7DYS9</accession>
<dbReference type="EMBL" id="JARKIE010000018">
    <property type="protein sequence ID" value="KAJ7701093.1"/>
    <property type="molecule type" value="Genomic_DNA"/>
</dbReference>
<comment type="caution">
    <text evidence="2">The sequence shown here is derived from an EMBL/GenBank/DDBJ whole genome shotgun (WGS) entry which is preliminary data.</text>
</comment>
<sequence>MTGCERSEISRSRTPNAPVALDRVEIRDYPGQLAPDRDEGDRGNEAPGCVSDNAAQWRHTSSAAAPHGCNLCLCHRQPTEPTNDPSSPRSPPSASASPPFPISQFPRTSMRSQWQIGTSNVARRRNVHLWRAQSREMQLPCRPGEGGSYLSLVGKLPDRLSAGGIQCTEIEIYRSPAACVYWYRLIFGRVDDQNKLRAHFLPSGVESHCWTQPSGGGRDLRREQEKPALFAFRRHFNFRYYVVRRRDPYLPQPPSRAKLQLSSSLHEEGPPPALGSTSRTAEPRSTIRTSGCMQSVAHTSFLSALASPSGGVRREQEKPAVRRSWIRCQDWNVQRRADMLKNSSQKPARITPLRAKLHLTINLPRGRRAAPGVRGGRGRQGEELKLVGIHLHTVASRAASVHLIIGVWRFGVLGDHERIHNMQSVVHTSFLPSGFRSHWTCSSGLNLRCEKEKLVPWRSRPPPTLVLVKRTVDRREKSSKLEAAVRVTPTANAEGTTSRITSIERTVIGHTTKTLQIGLGLDWIRLLQHA</sequence>
<evidence type="ECO:0000313" key="3">
    <source>
        <dbReference type="Proteomes" id="UP001221757"/>
    </source>
</evidence>
<keyword evidence="3" id="KW-1185">Reference proteome</keyword>
<name>A0AAD7DYS9_MYCRO</name>
<feature type="region of interest" description="Disordered" evidence="1">
    <location>
        <begin position="253"/>
        <end position="288"/>
    </location>
</feature>
<organism evidence="2 3">
    <name type="scientific">Mycena rosella</name>
    <name type="common">Pink bonnet</name>
    <name type="synonym">Agaricus rosellus</name>
    <dbReference type="NCBI Taxonomy" id="1033263"/>
    <lineage>
        <taxon>Eukaryota</taxon>
        <taxon>Fungi</taxon>
        <taxon>Dikarya</taxon>
        <taxon>Basidiomycota</taxon>
        <taxon>Agaricomycotina</taxon>
        <taxon>Agaricomycetes</taxon>
        <taxon>Agaricomycetidae</taxon>
        <taxon>Agaricales</taxon>
        <taxon>Marasmiineae</taxon>
        <taxon>Mycenaceae</taxon>
        <taxon>Mycena</taxon>
    </lineage>
</organism>
<feature type="compositionally biased region" description="Basic and acidic residues" evidence="1">
    <location>
        <begin position="35"/>
        <end position="44"/>
    </location>
</feature>
<feature type="region of interest" description="Disordered" evidence="1">
    <location>
        <begin position="1"/>
        <end position="51"/>
    </location>
</feature>
<evidence type="ECO:0000256" key="1">
    <source>
        <dbReference type="SAM" id="MobiDB-lite"/>
    </source>
</evidence>
<gene>
    <name evidence="2" type="ORF">B0H17DRAFT_1128386</name>
</gene>
<reference evidence="2" key="1">
    <citation type="submission" date="2023-03" db="EMBL/GenBank/DDBJ databases">
        <title>Massive genome expansion in bonnet fungi (Mycena s.s.) driven by repeated elements and novel gene families across ecological guilds.</title>
        <authorList>
            <consortium name="Lawrence Berkeley National Laboratory"/>
            <person name="Harder C.B."/>
            <person name="Miyauchi S."/>
            <person name="Viragh M."/>
            <person name="Kuo A."/>
            <person name="Thoen E."/>
            <person name="Andreopoulos B."/>
            <person name="Lu D."/>
            <person name="Skrede I."/>
            <person name="Drula E."/>
            <person name="Henrissat B."/>
            <person name="Morin E."/>
            <person name="Kohler A."/>
            <person name="Barry K."/>
            <person name="LaButti K."/>
            <person name="Morin E."/>
            <person name="Salamov A."/>
            <person name="Lipzen A."/>
            <person name="Mereny Z."/>
            <person name="Hegedus B."/>
            <person name="Baldrian P."/>
            <person name="Stursova M."/>
            <person name="Weitz H."/>
            <person name="Taylor A."/>
            <person name="Grigoriev I.V."/>
            <person name="Nagy L.G."/>
            <person name="Martin F."/>
            <person name="Kauserud H."/>
        </authorList>
    </citation>
    <scope>NUCLEOTIDE SEQUENCE</scope>
    <source>
        <strain evidence="2">CBHHK067</strain>
    </source>
</reference>
<dbReference type="Proteomes" id="UP001221757">
    <property type="component" value="Unassembled WGS sequence"/>
</dbReference>
<feature type="compositionally biased region" description="Basic and acidic residues" evidence="1">
    <location>
        <begin position="1"/>
        <end position="11"/>
    </location>
</feature>
<feature type="region of interest" description="Disordered" evidence="1">
    <location>
        <begin position="79"/>
        <end position="111"/>
    </location>
</feature>
<evidence type="ECO:0000313" key="2">
    <source>
        <dbReference type="EMBL" id="KAJ7701093.1"/>
    </source>
</evidence>